<evidence type="ECO:0000256" key="3">
    <source>
        <dbReference type="ARBA" id="ARBA00018111"/>
    </source>
</evidence>
<evidence type="ECO:0000259" key="8">
    <source>
        <dbReference type="Pfam" id="PF21982"/>
    </source>
</evidence>
<comment type="subcellular location">
    <subcellularLocation>
        <location evidence="1 5">Cytoplasm</location>
    </subcellularLocation>
</comment>
<evidence type="ECO:0000259" key="6">
    <source>
        <dbReference type="Pfam" id="PF02631"/>
    </source>
</evidence>
<name>A0A316TQ82_9BACT</name>
<comment type="caution">
    <text evidence="9">The sequence shown here is derived from an EMBL/GenBank/DDBJ whole genome shotgun (WGS) entry which is preliminary data.</text>
</comment>
<dbReference type="Pfam" id="PF02631">
    <property type="entry name" value="RecX_HTH2"/>
    <property type="match status" value="1"/>
</dbReference>
<comment type="similarity">
    <text evidence="2 5">Belongs to the RecX family.</text>
</comment>
<reference evidence="9 10" key="1">
    <citation type="submission" date="2018-05" db="EMBL/GenBank/DDBJ databases">
        <title>Rhodohalobacter halophilus gen. nov., sp. nov., a moderately halophilic member of the family Balneolaceae.</title>
        <authorList>
            <person name="Liu Z.-W."/>
        </authorList>
    </citation>
    <scope>NUCLEOTIDE SEQUENCE [LARGE SCALE GENOMIC DNA]</scope>
    <source>
        <strain evidence="9 10">8A47</strain>
    </source>
</reference>
<dbReference type="Pfam" id="PF21982">
    <property type="entry name" value="RecX_HTH1"/>
    <property type="match status" value="1"/>
</dbReference>
<dbReference type="HAMAP" id="MF_01114">
    <property type="entry name" value="RecX"/>
    <property type="match status" value="1"/>
</dbReference>
<dbReference type="InterPro" id="IPR053926">
    <property type="entry name" value="RecX_HTH_1st"/>
</dbReference>
<feature type="domain" description="RecX third three-helical" evidence="7">
    <location>
        <begin position="175"/>
        <end position="217"/>
    </location>
</feature>
<protein>
    <recommendedName>
        <fullName evidence="3 5">Regulatory protein RecX</fullName>
    </recommendedName>
</protein>
<organism evidence="9 10">
    <name type="scientific">Rhodohalobacter mucosus</name>
    <dbReference type="NCBI Taxonomy" id="2079485"/>
    <lineage>
        <taxon>Bacteria</taxon>
        <taxon>Pseudomonadati</taxon>
        <taxon>Balneolota</taxon>
        <taxon>Balneolia</taxon>
        <taxon>Balneolales</taxon>
        <taxon>Balneolaceae</taxon>
        <taxon>Rhodohalobacter</taxon>
    </lineage>
</organism>
<dbReference type="InterPro" id="IPR036388">
    <property type="entry name" value="WH-like_DNA-bd_sf"/>
</dbReference>
<feature type="domain" description="RecX first three-helical" evidence="8">
    <location>
        <begin position="76"/>
        <end position="113"/>
    </location>
</feature>
<dbReference type="OrthoDB" id="1523826at2"/>
<dbReference type="PANTHER" id="PTHR33602:SF1">
    <property type="entry name" value="REGULATORY PROTEIN RECX FAMILY PROTEIN"/>
    <property type="match status" value="1"/>
</dbReference>
<dbReference type="EMBL" id="QGGB01000011">
    <property type="protein sequence ID" value="PWN05165.1"/>
    <property type="molecule type" value="Genomic_DNA"/>
</dbReference>
<evidence type="ECO:0000256" key="2">
    <source>
        <dbReference type="ARBA" id="ARBA00009695"/>
    </source>
</evidence>
<proteinExistence type="inferred from homology"/>
<dbReference type="GO" id="GO:0006282">
    <property type="term" value="P:regulation of DNA repair"/>
    <property type="evidence" value="ECO:0007669"/>
    <property type="project" value="UniProtKB-UniRule"/>
</dbReference>
<dbReference type="AlphaFoldDB" id="A0A316TQ82"/>
<keyword evidence="4 5" id="KW-0963">Cytoplasm</keyword>
<evidence type="ECO:0000256" key="4">
    <source>
        <dbReference type="ARBA" id="ARBA00022490"/>
    </source>
</evidence>
<dbReference type="InterPro" id="IPR053924">
    <property type="entry name" value="RecX_HTH_2nd"/>
</dbReference>
<comment type="function">
    <text evidence="5">Modulates RecA activity.</text>
</comment>
<dbReference type="Gene3D" id="1.10.10.10">
    <property type="entry name" value="Winged helix-like DNA-binding domain superfamily/Winged helix DNA-binding domain"/>
    <property type="match status" value="3"/>
</dbReference>
<sequence length="227" mass="26565">MKDEKIDRLKKLLPVKITGIAPQKKRKDRFSLFHNDTFLIGISGGTLLSQNIQKETVLTSQLLNQILDDEEYQSVKDACYRYLSRRDHAAMELRQKITQKGLRASVADLIIEEFEQKGLIDDYRFAKKFAADKMELKKWGPLKIKNALLRKGVKKSISEKVTQNIIENLEQDGICVDLLRKRKAHFLRETDPMKRRQKMYRYLAGKGFYNREINDAINRVKSEFDVK</sequence>
<evidence type="ECO:0000313" key="10">
    <source>
        <dbReference type="Proteomes" id="UP000245533"/>
    </source>
</evidence>
<evidence type="ECO:0000259" key="7">
    <source>
        <dbReference type="Pfam" id="PF21981"/>
    </source>
</evidence>
<evidence type="ECO:0000256" key="1">
    <source>
        <dbReference type="ARBA" id="ARBA00004496"/>
    </source>
</evidence>
<gene>
    <name evidence="5" type="primary">recX</name>
    <name evidence="9" type="ORF">DDZ15_15690</name>
</gene>
<feature type="domain" description="RecX second three-helical" evidence="6">
    <location>
        <begin position="121"/>
        <end position="159"/>
    </location>
</feature>
<dbReference type="GO" id="GO:0005737">
    <property type="term" value="C:cytoplasm"/>
    <property type="evidence" value="ECO:0007669"/>
    <property type="project" value="UniProtKB-SubCell"/>
</dbReference>
<keyword evidence="10" id="KW-1185">Reference proteome</keyword>
<dbReference type="Proteomes" id="UP000245533">
    <property type="component" value="Unassembled WGS sequence"/>
</dbReference>
<dbReference type="InterPro" id="IPR053925">
    <property type="entry name" value="RecX_HTH_3rd"/>
</dbReference>
<evidence type="ECO:0000313" key="9">
    <source>
        <dbReference type="EMBL" id="PWN05165.1"/>
    </source>
</evidence>
<accession>A0A316TQ82</accession>
<dbReference type="InterPro" id="IPR003783">
    <property type="entry name" value="Regulatory_RecX"/>
</dbReference>
<dbReference type="RefSeq" id="WP_109648073.1">
    <property type="nucleotide sequence ID" value="NZ_QGGB01000011.1"/>
</dbReference>
<dbReference type="Pfam" id="PF21981">
    <property type="entry name" value="RecX_HTH3"/>
    <property type="match status" value="1"/>
</dbReference>
<dbReference type="PANTHER" id="PTHR33602">
    <property type="entry name" value="REGULATORY PROTEIN RECX FAMILY PROTEIN"/>
    <property type="match status" value="1"/>
</dbReference>
<evidence type="ECO:0000256" key="5">
    <source>
        <dbReference type="HAMAP-Rule" id="MF_01114"/>
    </source>
</evidence>